<dbReference type="PANTHER" id="PTHR43708">
    <property type="entry name" value="CONSERVED EXPRESSED OXIDOREDUCTASE (EUROFUNG)"/>
    <property type="match status" value="1"/>
</dbReference>
<name>A0ABP7B706_9MICO</name>
<comment type="similarity">
    <text evidence="1">Belongs to the Gfo/Idh/MocA family.</text>
</comment>
<feature type="region of interest" description="Disordered" evidence="4">
    <location>
        <begin position="271"/>
        <end position="297"/>
    </location>
</feature>
<accession>A0ABP7B706</accession>
<dbReference type="RefSeq" id="WP_308123018.1">
    <property type="nucleotide sequence ID" value="NZ_BAAAYV010000004.1"/>
</dbReference>
<feature type="domain" description="GFO/IDH/MocA-like oxidoreductase" evidence="6">
    <location>
        <begin position="134"/>
        <end position="254"/>
    </location>
</feature>
<evidence type="ECO:0000256" key="4">
    <source>
        <dbReference type="SAM" id="MobiDB-lite"/>
    </source>
</evidence>
<keyword evidence="2" id="KW-0560">Oxidoreductase</keyword>
<evidence type="ECO:0000259" key="6">
    <source>
        <dbReference type="Pfam" id="PF22725"/>
    </source>
</evidence>
<dbReference type="InterPro" id="IPR055170">
    <property type="entry name" value="GFO_IDH_MocA-like_dom"/>
</dbReference>
<feature type="compositionally biased region" description="Basic residues" evidence="4">
    <location>
        <begin position="338"/>
        <end position="349"/>
    </location>
</feature>
<dbReference type="PANTHER" id="PTHR43708:SF5">
    <property type="entry name" value="CONSERVED EXPRESSED OXIDOREDUCTASE (EUROFUNG)-RELATED"/>
    <property type="match status" value="1"/>
</dbReference>
<dbReference type="Pfam" id="PF01408">
    <property type="entry name" value="GFO_IDH_MocA"/>
    <property type="match status" value="1"/>
</dbReference>
<gene>
    <name evidence="7" type="ORF">GCM10022202_07070</name>
</gene>
<evidence type="ECO:0000256" key="2">
    <source>
        <dbReference type="ARBA" id="ARBA00023002"/>
    </source>
</evidence>
<organism evidence="7 8">
    <name type="scientific">Microbacterium marinilacus</name>
    <dbReference type="NCBI Taxonomy" id="415209"/>
    <lineage>
        <taxon>Bacteria</taxon>
        <taxon>Bacillati</taxon>
        <taxon>Actinomycetota</taxon>
        <taxon>Actinomycetes</taxon>
        <taxon>Micrococcales</taxon>
        <taxon>Microbacteriaceae</taxon>
        <taxon>Microbacterium</taxon>
    </lineage>
</organism>
<dbReference type="SUPFAM" id="SSF51735">
    <property type="entry name" value="NAD(P)-binding Rossmann-fold domains"/>
    <property type="match status" value="1"/>
</dbReference>
<evidence type="ECO:0000313" key="7">
    <source>
        <dbReference type="EMBL" id="GAA3649910.1"/>
    </source>
</evidence>
<comment type="caution">
    <text evidence="7">The sequence shown here is derived from an EMBL/GenBank/DDBJ whole genome shotgun (WGS) entry which is preliminary data.</text>
</comment>
<dbReference type="InterPro" id="IPR000683">
    <property type="entry name" value="Gfo/Idh/MocA-like_OxRdtase_N"/>
</dbReference>
<keyword evidence="3" id="KW-0520">NAD</keyword>
<evidence type="ECO:0000256" key="3">
    <source>
        <dbReference type="ARBA" id="ARBA00023027"/>
    </source>
</evidence>
<feature type="domain" description="Gfo/Idh/MocA-like oxidoreductase N-terminal" evidence="5">
    <location>
        <begin position="5"/>
        <end position="126"/>
    </location>
</feature>
<dbReference type="InterPro" id="IPR051317">
    <property type="entry name" value="Gfo/Idh/MocA_oxidoreduct"/>
</dbReference>
<proteinExistence type="inferred from homology"/>
<sequence length="379" mass="40810">MNAPIRTAVVGFGVAGRWFHAAFLATDPAYRLDAIVSSDAERAAAAHAEHPGASVFADLDELWRRADDLDLVVVAAPSHRHRALAERALDHGLHVVVDKPLVADPADGEALIARAHEHGRVLTVFHNRRWDGDFLTVQELIDGGRLGEVRRFESRFEWWQPEAPEGWKSQTAAADGGGILFDLGPHVIDQALRLFGPARCAHAELATRRAGAAADDDAFVALEHDSGVISHLWMSAVASAPGPRFRAVGSDATFTSWGLDGQEAALLAGARPGDPGFGETPPERWGTLTRGDRSEPVPMRSGGYGAFYARLAEAIRGAAPPVDPRDAVAGLRIIAAARRRATQRPGTRHHNPERDDATPHGTAHRNTDSNTEEVGERHA</sequence>
<dbReference type="Proteomes" id="UP001410795">
    <property type="component" value="Unassembled WGS sequence"/>
</dbReference>
<dbReference type="InterPro" id="IPR036291">
    <property type="entry name" value="NAD(P)-bd_dom_sf"/>
</dbReference>
<keyword evidence="8" id="KW-1185">Reference proteome</keyword>
<evidence type="ECO:0000259" key="5">
    <source>
        <dbReference type="Pfam" id="PF01408"/>
    </source>
</evidence>
<dbReference type="SUPFAM" id="SSF55347">
    <property type="entry name" value="Glyceraldehyde-3-phosphate dehydrogenase-like, C-terminal domain"/>
    <property type="match status" value="1"/>
</dbReference>
<protein>
    <submittedName>
        <fullName evidence="7">Gfo/Idh/MocA family oxidoreductase</fullName>
    </submittedName>
</protein>
<dbReference type="Pfam" id="PF22725">
    <property type="entry name" value="GFO_IDH_MocA_C3"/>
    <property type="match status" value="1"/>
</dbReference>
<reference evidence="8" key="1">
    <citation type="journal article" date="2019" name="Int. J. Syst. Evol. Microbiol.">
        <title>The Global Catalogue of Microorganisms (GCM) 10K type strain sequencing project: providing services to taxonomists for standard genome sequencing and annotation.</title>
        <authorList>
            <consortium name="The Broad Institute Genomics Platform"/>
            <consortium name="The Broad Institute Genome Sequencing Center for Infectious Disease"/>
            <person name="Wu L."/>
            <person name="Ma J."/>
        </authorList>
    </citation>
    <scope>NUCLEOTIDE SEQUENCE [LARGE SCALE GENOMIC DNA]</scope>
    <source>
        <strain evidence="8">JCM 16546</strain>
    </source>
</reference>
<evidence type="ECO:0000313" key="8">
    <source>
        <dbReference type="Proteomes" id="UP001410795"/>
    </source>
</evidence>
<evidence type="ECO:0000256" key="1">
    <source>
        <dbReference type="ARBA" id="ARBA00010928"/>
    </source>
</evidence>
<dbReference type="Gene3D" id="3.40.50.720">
    <property type="entry name" value="NAD(P)-binding Rossmann-like Domain"/>
    <property type="match status" value="1"/>
</dbReference>
<dbReference type="Gene3D" id="3.30.360.10">
    <property type="entry name" value="Dihydrodipicolinate Reductase, domain 2"/>
    <property type="match status" value="1"/>
</dbReference>
<feature type="region of interest" description="Disordered" evidence="4">
    <location>
        <begin position="338"/>
        <end position="379"/>
    </location>
</feature>
<dbReference type="EMBL" id="BAAAYV010000004">
    <property type="protein sequence ID" value="GAA3649910.1"/>
    <property type="molecule type" value="Genomic_DNA"/>
</dbReference>